<name>A0ABQ9I4Q3_9NEOP</name>
<reference evidence="2 3" key="1">
    <citation type="submission" date="2023-02" db="EMBL/GenBank/DDBJ databases">
        <title>LHISI_Scaffold_Assembly.</title>
        <authorList>
            <person name="Stuart O.P."/>
            <person name="Cleave R."/>
            <person name="Magrath M.J.L."/>
            <person name="Mikheyev A.S."/>
        </authorList>
    </citation>
    <scope>NUCLEOTIDE SEQUENCE [LARGE SCALE GENOMIC DNA]</scope>
    <source>
        <strain evidence="2">Daus_M_001</strain>
        <tissue evidence="2">Leg muscle</tissue>
    </source>
</reference>
<evidence type="ECO:0000313" key="2">
    <source>
        <dbReference type="EMBL" id="KAJ8891627.1"/>
    </source>
</evidence>
<gene>
    <name evidence="2" type="ORF">PR048_004155</name>
</gene>
<organism evidence="2 3">
    <name type="scientific">Dryococelus australis</name>
    <dbReference type="NCBI Taxonomy" id="614101"/>
    <lineage>
        <taxon>Eukaryota</taxon>
        <taxon>Metazoa</taxon>
        <taxon>Ecdysozoa</taxon>
        <taxon>Arthropoda</taxon>
        <taxon>Hexapoda</taxon>
        <taxon>Insecta</taxon>
        <taxon>Pterygota</taxon>
        <taxon>Neoptera</taxon>
        <taxon>Polyneoptera</taxon>
        <taxon>Phasmatodea</taxon>
        <taxon>Verophasmatodea</taxon>
        <taxon>Anareolatae</taxon>
        <taxon>Phasmatidae</taxon>
        <taxon>Eurycanthinae</taxon>
        <taxon>Dryococelus</taxon>
    </lineage>
</organism>
<feature type="region of interest" description="Disordered" evidence="1">
    <location>
        <begin position="47"/>
        <end position="66"/>
    </location>
</feature>
<comment type="caution">
    <text evidence="2">The sequence shown here is derived from an EMBL/GenBank/DDBJ whole genome shotgun (WGS) entry which is preliminary data.</text>
</comment>
<keyword evidence="3" id="KW-1185">Reference proteome</keyword>
<dbReference type="EMBL" id="JARBHB010000002">
    <property type="protein sequence ID" value="KAJ8891627.1"/>
    <property type="molecule type" value="Genomic_DNA"/>
</dbReference>
<accession>A0ABQ9I4Q3</accession>
<sequence>MHTHYRLKNIVGYKIPKQKCKLLIAKDFDSKEVDDCNANLDFVQTKEKNQTDSISDMPESAASSVSKGELKGRRYNLIAGPHEELCHLNENNGGIIKDSDIVQQTKKGETIHTALQLAKKIKPKINGKQIHVPKDYFKKMLDITDRPIRTIIKNKEDTGGFVTDHWGMHNHKRVDESVKDGIRRHFVSILRVEKFCTVENADADLKEKYENHTIEKDLPRTEKNHYISLILTAKRNCNPYKIYKLSQDDFFDLKELCSKVGSNFKNKTDHEVVKMRNIKIIIVEKVTHPL</sequence>
<evidence type="ECO:0000256" key="1">
    <source>
        <dbReference type="SAM" id="MobiDB-lite"/>
    </source>
</evidence>
<dbReference type="Proteomes" id="UP001159363">
    <property type="component" value="Chromosome 2"/>
</dbReference>
<evidence type="ECO:0000313" key="3">
    <source>
        <dbReference type="Proteomes" id="UP001159363"/>
    </source>
</evidence>
<proteinExistence type="predicted"/>
<protein>
    <submittedName>
        <fullName evidence="2">Uncharacterized protein</fullName>
    </submittedName>
</protein>